<reference evidence="2 3" key="1">
    <citation type="submission" date="2018-03" db="EMBL/GenBank/DDBJ databases">
        <authorList>
            <person name="Stanton A.-C.J."/>
            <person name="Garlena R.A."/>
            <person name="Russell D.A."/>
            <person name="Pope W.H."/>
            <person name="Jacobs-Sera D."/>
            <person name="Hatfull G.F."/>
        </authorList>
    </citation>
    <scope>NUCLEOTIDE SEQUENCE [LARGE SCALE GENOMIC DNA]</scope>
</reference>
<name>A0A2U8UJ73_9CAUD</name>
<sequence>MRYGVTTQPSERGIGEWLTLWSGAFSSDFEGQGIARPGAKQITLSIEWQGQVVVKLPKGVTFPRTDENYESIDAAINEQVNAHVAKLNAIPDLPPGDDGRPTEHPDPAAPGADDI</sequence>
<dbReference type="KEGG" id="vg:54992144"/>
<feature type="region of interest" description="Disordered" evidence="1">
    <location>
        <begin position="89"/>
        <end position="115"/>
    </location>
</feature>
<evidence type="ECO:0000256" key="1">
    <source>
        <dbReference type="SAM" id="MobiDB-lite"/>
    </source>
</evidence>
<organism evidence="2 3">
    <name type="scientific">Microbacterium phage Hyperion</name>
    <dbReference type="NCBI Taxonomy" id="2182354"/>
    <lineage>
        <taxon>Viruses</taxon>
        <taxon>Duplodnaviria</taxon>
        <taxon>Heunggongvirae</taxon>
        <taxon>Uroviricota</taxon>
        <taxon>Caudoviricetes</taxon>
        <taxon>Squashvirus</taxon>
        <taxon>Squashvirus hyperion</taxon>
    </lineage>
</organism>
<accession>A0A2U8UJ73</accession>
<evidence type="ECO:0000313" key="2">
    <source>
        <dbReference type="EMBL" id="AWN03601.1"/>
    </source>
</evidence>
<dbReference type="RefSeq" id="YP_009801628.1">
    <property type="nucleotide sequence ID" value="NC_047973.1"/>
</dbReference>
<dbReference type="Proteomes" id="UP000246630">
    <property type="component" value="Segment"/>
</dbReference>
<gene>
    <name evidence="2" type="primary">86</name>
    <name evidence="2" type="ORF">PBI_HYPERION_86</name>
</gene>
<proteinExistence type="predicted"/>
<protein>
    <submittedName>
        <fullName evidence="2">Uncharacterized protein</fullName>
    </submittedName>
</protein>
<evidence type="ECO:0000313" key="3">
    <source>
        <dbReference type="Proteomes" id="UP000246630"/>
    </source>
</evidence>
<dbReference type="GeneID" id="54992144"/>
<keyword evidence="3" id="KW-1185">Reference proteome</keyword>
<feature type="compositionally biased region" description="Basic and acidic residues" evidence="1">
    <location>
        <begin position="97"/>
        <end position="106"/>
    </location>
</feature>
<dbReference type="EMBL" id="MH153803">
    <property type="protein sequence ID" value="AWN03601.1"/>
    <property type="molecule type" value="Genomic_DNA"/>
</dbReference>